<dbReference type="RefSeq" id="WP_055158784.1">
    <property type="nucleotide sequence ID" value="NZ_CYZO01000011.1"/>
</dbReference>
<accession>A0A174APR8</accession>
<dbReference type="Pfam" id="PF07110">
    <property type="entry name" value="EthD"/>
    <property type="match status" value="1"/>
</dbReference>
<dbReference type="EMBL" id="CYZO01000011">
    <property type="protein sequence ID" value="CUN90233.1"/>
    <property type="molecule type" value="Genomic_DNA"/>
</dbReference>
<dbReference type="InterPro" id="IPR011008">
    <property type="entry name" value="Dimeric_a/b-barrel"/>
</dbReference>
<proteinExistence type="predicted"/>
<evidence type="ECO:0000259" key="1">
    <source>
        <dbReference type="Pfam" id="PF07110"/>
    </source>
</evidence>
<dbReference type="AlphaFoldDB" id="A0A174APR8"/>
<gene>
    <name evidence="2" type="ORF">ERS852456_01105</name>
</gene>
<feature type="domain" description="EthD" evidence="1">
    <location>
        <begin position="14"/>
        <end position="92"/>
    </location>
</feature>
<sequence>MIVFQIMYPYSENREFDMTYYLNNHLATARELLGTACLKVEIARGIKEFYPDTTPFYTVVARLVFESEESFFNAYTDEVDAFLMSDIPKFTDITPVWQLEEIVYQSRPQ</sequence>
<dbReference type="GO" id="GO:0016491">
    <property type="term" value="F:oxidoreductase activity"/>
    <property type="evidence" value="ECO:0007669"/>
    <property type="project" value="InterPro"/>
</dbReference>
<dbReference type="PANTHER" id="PTHR40260:SF2">
    <property type="entry name" value="BLR8190 PROTEIN"/>
    <property type="match status" value="1"/>
</dbReference>
<dbReference type="InterPro" id="IPR009799">
    <property type="entry name" value="EthD_dom"/>
</dbReference>
<evidence type="ECO:0000313" key="2">
    <source>
        <dbReference type="EMBL" id="CUN90233.1"/>
    </source>
</evidence>
<dbReference type="PANTHER" id="PTHR40260">
    <property type="entry name" value="BLR8190 PROTEIN"/>
    <property type="match status" value="1"/>
</dbReference>
<dbReference type="Proteomes" id="UP000095787">
    <property type="component" value="Unassembled WGS sequence"/>
</dbReference>
<evidence type="ECO:0000313" key="3">
    <source>
        <dbReference type="Proteomes" id="UP000095787"/>
    </source>
</evidence>
<protein>
    <submittedName>
        <fullName evidence="2">EthD protein</fullName>
    </submittedName>
</protein>
<dbReference type="SUPFAM" id="SSF54909">
    <property type="entry name" value="Dimeric alpha+beta barrel"/>
    <property type="match status" value="1"/>
</dbReference>
<dbReference type="Gene3D" id="3.30.70.100">
    <property type="match status" value="1"/>
</dbReference>
<name>A0A174APR8_9FIRM</name>
<dbReference type="NCBIfam" id="TIGR02118">
    <property type="entry name" value="EthD family reductase"/>
    <property type="match status" value="1"/>
</dbReference>
<organism evidence="2 3">
    <name type="scientific">[Ruminococcus] torques</name>
    <dbReference type="NCBI Taxonomy" id="33039"/>
    <lineage>
        <taxon>Bacteria</taxon>
        <taxon>Bacillati</taxon>
        <taxon>Bacillota</taxon>
        <taxon>Clostridia</taxon>
        <taxon>Lachnospirales</taxon>
        <taxon>Lachnospiraceae</taxon>
        <taxon>Mediterraneibacter</taxon>
    </lineage>
</organism>
<reference evidence="2 3" key="1">
    <citation type="submission" date="2015-09" db="EMBL/GenBank/DDBJ databases">
        <authorList>
            <consortium name="Pathogen Informatics"/>
        </authorList>
    </citation>
    <scope>NUCLEOTIDE SEQUENCE [LARGE SCALE GENOMIC DNA]</scope>
    <source>
        <strain evidence="2 3">2789STDY5834841</strain>
    </source>
</reference>